<dbReference type="AlphaFoldDB" id="A0A1C4BC59"/>
<sequence>MREVYKDPLTAAGSETITDKYKGEAGFKPASPFFNADG</sequence>
<dbReference type="EMBL" id="FMAR01000003">
    <property type="protein sequence ID" value="SCC04439.1"/>
    <property type="molecule type" value="Genomic_DNA"/>
</dbReference>
<keyword evidence="2" id="KW-1185">Reference proteome</keyword>
<evidence type="ECO:0000313" key="2">
    <source>
        <dbReference type="Proteomes" id="UP000242818"/>
    </source>
</evidence>
<organism evidence="1 2">
    <name type="scientific">Chitinophaga costaii</name>
    <dbReference type="NCBI Taxonomy" id="1335309"/>
    <lineage>
        <taxon>Bacteria</taxon>
        <taxon>Pseudomonadati</taxon>
        <taxon>Bacteroidota</taxon>
        <taxon>Chitinophagia</taxon>
        <taxon>Chitinophagales</taxon>
        <taxon>Chitinophagaceae</taxon>
        <taxon>Chitinophaga</taxon>
    </lineage>
</organism>
<proteinExistence type="predicted"/>
<reference evidence="1 2" key="1">
    <citation type="submission" date="2016-08" db="EMBL/GenBank/DDBJ databases">
        <authorList>
            <person name="Seilhamer J.J."/>
        </authorList>
    </citation>
    <scope>NUCLEOTIDE SEQUENCE [LARGE SCALE GENOMIC DNA]</scope>
    <source>
        <strain evidence="1 2">A37T2</strain>
    </source>
</reference>
<dbReference type="Proteomes" id="UP000242818">
    <property type="component" value="Unassembled WGS sequence"/>
</dbReference>
<name>A0A1C4BC59_9BACT</name>
<protein>
    <submittedName>
        <fullName evidence="1">Uncharacterized protein</fullName>
    </submittedName>
</protein>
<accession>A0A1C4BC59</accession>
<gene>
    <name evidence="1" type="ORF">GA0116948_10331</name>
</gene>
<evidence type="ECO:0000313" key="1">
    <source>
        <dbReference type="EMBL" id="SCC04439.1"/>
    </source>
</evidence>